<sequence>WYKAIDGVVFSENLPDEIIEALDDDLNTTLAIVHMDRLANEALDGNEQAARKLKSAGWLMGLLASKDWEYDRVPKEKKVDVSLIEKLISKRNKARIAKDFGRADEIRQELADMDIVLEDKDDTTIWRYD</sequence>
<evidence type="ECO:0000259" key="1">
    <source>
        <dbReference type="Pfam" id="PF23493"/>
    </source>
</evidence>
<organism evidence="2">
    <name type="scientific">marine sediment metagenome</name>
    <dbReference type="NCBI Taxonomy" id="412755"/>
    <lineage>
        <taxon>unclassified sequences</taxon>
        <taxon>metagenomes</taxon>
        <taxon>ecological metagenomes</taxon>
    </lineage>
</organism>
<dbReference type="InterPro" id="IPR056411">
    <property type="entry name" value="CysS_C"/>
</dbReference>
<feature type="domain" description="Cysteinyl-tRNA ligase anticodon binding" evidence="1">
    <location>
        <begin position="84"/>
        <end position="127"/>
    </location>
</feature>
<name>A0A0F9DL33_9ZZZZ</name>
<dbReference type="InterPro" id="IPR009080">
    <property type="entry name" value="tRNAsynth_Ia_anticodon-bd"/>
</dbReference>
<dbReference type="GO" id="GO:0005524">
    <property type="term" value="F:ATP binding"/>
    <property type="evidence" value="ECO:0007669"/>
    <property type="project" value="InterPro"/>
</dbReference>
<reference evidence="2" key="1">
    <citation type="journal article" date="2015" name="Nature">
        <title>Complex archaea that bridge the gap between prokaryotes and eukaryotes.</title>
        <authorList>
            <person name="Spang A."/>
            <person name="Saw J.H."/>
            <person name="Jorgensen S.L."/>
            <person name="Zaremba-Niedzwiedzka K."/>
            <person name="Martijn J."/>
            <person name="Lind A.E."/>
            <person name="van Eijk R."/>
            <person name="Schleper C."/>
            <person name="Guy L."/>
            <person name="Ettema T.J."/>
        </authorList>
    </citation>
    <scope>NUCLEOTIDE SEQUENCE</scope>
</reference>
<dbReference type="EMBL" id="LAZR01031142">
    <property type="protein sequence ID" value="KKL54596.1"/>
    <property type="molecule type" value="Genomic_DNA"/>
</dbReference>
<dbReference type="SUPFAM" id="SSF47323">
    <property type="entry name" value="Anticodon-binding domain of a subclass of class I aminoacyl-tRNA synthetases"/>
    <property type="match status" value="1"/>
</dbReference>
<dbReference type="Gene3D" id="1.20.120.1910">
    <property type="entry name" value="Cysteine-tRNA ligase, C-terminal anti-codon recognition domain"/>
    <property type="match status" value="1"/>
</dbReference>
<dbReference type="AlphaFoldDB" id="A0A0F9DL33"/>
<gene>
    <name evidence="2" type="ORF">LCGC14_2263860</name>
</gene>
<dbReference type="Pfam" id="PF23493">
    <property type="entry name" value="CysS_C"/>
    <property type="match status" value="1"/>
</dbReference>
<accession>A0A0F9DL33</accession>
<dbReference type="GO" id="GO:0004812">
    <property type="term" value="F:aminoacyl-tRNA ligase activity"/>
    <property type="evidence" value="ECO:0007669"/>
    <property type="project" value="InterPro"/>
</dbReference>
<feature type="non-terminal residue" evidence="2">
    <location>
        <position position="1"/>
    </location>
</feature>
<comment type="caution">
    <text evidence="2">The sequence shown here is derived from an EMBL/GenBank/DDBJ whole genome shotgun (WGS) entry which is preliminary data.</text>
</comment>
<proteinExistence type="predicted"/>
<dbReference type="GO" id="GO:0006418">
    <property type="term" value="P:tRNA aminoacylation for protein translation"/>
    <property type="evidence" value="ECO:0007669"/>
    <property type="project" value="InterPro"/>
</dbReference>
<evidence type="ECO:0000313" key="2">
    <source>
        <dbReference type="EMBL" id="KKL54596.1"/>
    </source>
</evidence>
<protein>
    <recommendedName>
        <fullName evidence="1">Cysteinyl-tRNA ligase anticodon binding domain-containing protein</fullName>
    </recommendedName>
</protein>